<keyword evidence="7" id="KW-0808">Transferase</keyword>
<evidence type="ECO:0000256" key="1">
    <source>
        <dbReference type="ARBA" id="ARBA00001933"/>
    </source>
</evidence>
<keyword evidence="3" id="KW-0663">Pyridoxal phosphate</keyword>
<reference evidence="7 8" key="1">
    <citation type="submission" date="2015-05" db="EMBL/GenBank/DDBJ databases">
        <title>Complete genome sequence of Lactobacillus salivarius Ren, a probiotic strain with antitumor activity.</title>
        <authorList>
            <person name="Sun E."/>
            <person name="Zhao L."/>
            <person name="Liu S."/>
            <person name="Zhang M."/>
            <person name="Guo H."/>
            <person name="Ren F."/>
        </authorList>
    </citation>
    <scope>NUCLEOTIDE SEQUENCE [LARGE SCALE GENOMIC DNA]</scope>
    <source>
        <strain evidence="7 8">Ren</strain>
    </source>
</reference>
<evidence type="ECO:0000256" key="2">
    <source>
        <dbReference type="ARBA" id="ARBA00012224"/>
    </source>
</evidence>
<sequence length="395" mass="45179">MEKEEFIKKYAVERRNTNSSKWDGLESQFGETDLLPLWVADTEFKVPEAARKALVERVEHGAFGYSLVPDSYYEAYFNWQKERYGIELHKDWMRFGTGVVQSLSTLIETLTVPGEAIMVLQPVYYPFMRVIENNNRKLVISELVNHDGHYEMDYEDIQKKMQENNVKLLIFCSPHNPVGRVWSEDELEKLLAICHDEKVRVIADEIHHDLIIGDKKFTSMLSIKDGFYRDNLVMVDAPSKTFNMASLLNSHVVIPNPQIRDLYDEVVGRLSAPQGSLLGRVAAEAAYREGAEWLDNMIEVIRDNFVYVRDELTKAFPEIKVSDLEGTYLMWIDLSALVPADKVEKLVKKQAKLAVDFGDWFGESGKGHIRVNLATTPENIKKAVSALVNALKSEN</sequence>
<dbReference type="Proteomes" id="UP000035027">
    <property type="component" value="Chromosome"/>
</dbReference>
<dbReference type="AlphaFoldDB" id="A0A0F7PZY1"/>
<dbReference type="SUPFAM" id="SSF53383">
    <property type="entry name" value="PLP-dependent transferases"/>
    <property type="match status" value="1"/>
</dbReference>
<dbReference type="RefSeq" id="WP_047035914.1">
    <property type="nucleotide sequence ID" value="NZ_CP011403.1"/>
</dbReference>
<organism evidence="7 8">
    <name type="scientific">Ligilactobacillus salivarius str. Ren</name>
    <dbReference type="NCBI Taxonomy" id="1194971"/>
    <lineage>
        <taxon>Bacteria</taxon>
        <taxon>Bacillati</taxon>
        <taxon>Bacillota</taxon>
        <taxon>Bacilli</taxon>
        <taxon>Lactobacillales</taxon>
        <taxon>Lactobacillaceae</taxon>
        <taxon>Ligilactobacillus</taxon>
    </lineage>
</organism>
<dbReference type="InterPro" id="IPR051798">
    <property type="entry name" value="Class-II_PLP-Dep_Aminotrans"/>
</dbReference>
<evidence type="ECO:0000256" key="5">
    <source>
        <dbReference type="ARBA" id="ARBA00037974"/>
    </source>
</evidence>
<accession>A0A0F7PZY1</accession>
<evidence type="ECO:0000256" key="4">
    <source>
        <dbReference type="ARBA" id="ARBA00023239"/>
    </source>
</evidence>
<dbReference type="GO" id="GO:0008483">
    <property type="term" value="F:transaminase activity"/>
    <property type="evidence" value="ECO:0007669"/>
    <property type="project" value="UniProtKB-KW"/>
</dbReference>
<dbReference type="PANTHER" id="PTHR43525">
    <property type="entry name" value="PROTEIN MALY"/>
    <property type="match status" value="1"/>
</dbReference>
<dbReference type="PANTHER" id="PTHR43525:SF1">
    <property type="entry name" value="PROTEIN MALY"/>
    <property type="match status" value="1"/>
</dbReference>
<evidence type="ECO:0000259" key="6">
    <source>
        <dbReference type="Pfam" id="PF00155"/>
    </source>
</evidence>
<dbReference type="InterPro" id="IPR015424">
    <property type="entry name" value="PyrdxlP-dep_Trfase"/>
</dbReference>
<dbReference type="GO" id="GO:0047804">
    <property type="term" value="F:cysteine-S-conjugate beta-lyase activity"/>
    <property type="evidence" value="ECO:0007669"/>
    <property type="project" value="UniProtKB-EC"/>
</dbReference>
<dbReference type="InterPro" id="IPR027619">
    <property type="entry name" value="C-S_lyase_PatB-like"/>
</dbReference>
<dbReference type="InterPro" id="IPR015422">
    <property type="entry name" value="PyrdxlP-dep_Trfase_small"/>
</dbReference>
<keyword evidence="4" id="KW-0456">Lyase</keyword>
<dbReference type="Pfam" id="PF00155">
    <property type="entry name" value="Aminotran_1_2"/>
    <property type="match status" value="1"/>
</dbReference>
<dbReference type="InterPro" id="IPR015421">
    <property type="entry name" value="PyrdxlP-dep_Trfase_major"/>
</dbReference>
<dbReference type="InterPro" id="IPR004839">
    <property type="entry name" value="Aminotransferase_I/II_large"/>
</dbReference>
<comment type="similarity">
    <text evidence="5">Belongs to the class-II pyridoxal-phosphate-dependent aminotransferase family. MalY/PatB cystathionine beta-lyase subfamily.</text>
</comment>
<name>A0A0F7PZY1_9LACO</name>
<gene>
    <name evidence="7" type="ORF">LsR_01422</name>
</gene>
<evidence type="ECO:0000256" key="3">
    <source>
        <dbReference type="ARBA" id="ARBA00022898"/>
    </source>
</evidence>
<dbReference type="PATRIC" id="fig|1194971.3.peg.1425"/>
<feature type="domain" description="Aminotransferase class I/classII large" evidence="6">
    <location>
        <begin position="45"/>
        <end position="387"/>
    </location>
</feature>
<dbReference type="EMBL" id="CP011403">
    <property type="protein sequence ID" value="AKI04964.1"/>
    <property type="molecule type" value="Genomic_DNA"/>
</dbReference>
<protein>
    <recommendedName>
        <fullName evidence="2">cysteine-S-conjugate beta-lyase</fullName>
        <ecNumber evidence="2">4.4.1.13</ecNumber>
    </recommendedName>
</protein>
<dbReference type="EC" id="4.4.1.13" evidence="2"/>
<evidence type="ECO:0000313" key="8">
    <source>
        <dbReference type="Proteomes" id="UP000035027"/>
    </source>
</evidence>
<dbReference type="GO" id="GO:0030170">
    <property type="term" value="F:pyridoxal phosphate binding"/>
    <property type="evidence" value="ECO:0007669"/>
    <property type="project" value="InterPro"/>
</dbReference>
<dbReference type="NCBIfam" id="TIGR04350">
    <property type="entry name" value="C_S_lyase_PatB"/>
    <property type="match status" value="1"/>
</dbReference>
<keyword evidence="7" id="KW-0032">Aminotransferase</keyword>
<dbReference type="CDD" id="cd00609">
    <property type="entry name" value="AAT_like"/>
    <property type="match status" value="1"/>
</dbReference>
<evidence type="ECO:0000313" key="7">
    <source>
        <dbReference type="EMBL" id="AKI04964.1"/>
    </source>
</evidence>
<dbReference type="Gene3D" id="3.40.640.10">
    <property type="entry name" value="Type I PLP-dependent aspartate aminotransferase-like (Major domain)"/>
    <property type="match status" value="1"/>
</dbReference>
<dbReference type="Gene3D" id="3.90.1150.10">
    <property type="entry name" value="Aspartate Aminotransferase, domain 1"/>
    <property type="match status" value="1"/>
</dbReference>
<proteinExistence type="inferred from homology"/>
<comment type="cofactor">
    <cofactor evidence="1">
        <name>pyridoxal 5'-phosphate</name>
        <dbReference type="ChEBI" id="CHEBI:597326"/>
    </cofactor>
</comment>